<evidence type="ECO:0000313" key="2">
    <source>
        <dbReference type="EMBL" id="TBU28807.1"/>
    </source>
</evidence>
<dbReference type="OrthoDB" id="3249523at2759"/>
<sequence>MTSAWTAILVLLACAVSSTALTTPHFVARQASATNSSSLCTAAGLEPNAVAAASLTVGNGTIEFGQFSCEAPVSSTSPGVAAHDCAALPGVWSWLDGILYFFFPSLDCAKAPPAKPTTSTKTVTKATTATKTDTVTSVSVSLITSVSATTATATEVTTATATELTTLTDTEVTTATDLTTVVSSATETDVVTVTTTASAAAPTETGTNVCGAICTNVCNEFGQLPPTTDDCQALVNSITILNGQISPTFTVDPNHVQTITFGTCRFFFENLGPDPLTYCWLDFVQIASAAASQCLPPTQPVLSEGLCIARDSTWEVGVAHS</sequence>
<organism evidence="3 4">
    <name type="scientific">Dichomitus squalens</name>
    <dbReference type="NCBI Taxonomy" id="114155"/>
    <lineage>
        <taxon>Eukaryota</taxon>
        <taxon>Fungi</taxon>
        <taxon>Dikarya</taxon>
        <taxon>Basidiomycota</taxon>
        <taxon>Agaricomycotina</taxon>
        <taxon>Agaricomycetes</taxon>
        <taxon>Polyporales</taxon>
        <taxon>Polyporaceae</taxon>
        <taxon>Dichomitus</taxon>
    </lineage>
</organism>
<dbReference type="EMBL" id="ML143418">
    <property type="protein sequence ID" value="TBU28807.1"/>
    <property type="molecule type" value="Genomic_DNA"/>
</dbReference>
<protein>
    <submittedName>
        <fullName evidence="3">Uncharacterized protein</fullName>
    </submittedName>
</protein>
<evidence type="ECO:0000313" key="3">
    <source>
        <dbReference type="EMBL" id="TBU54773.1"/>
    </source>
</evidence>
<reference evidence="3 4" key="1">
    <citation type="submission" date="2019-01" db="EMBL/GenBank/DDBJ databases">
        <title>Draft genome sequences of three monokaryotic isolates of the white-rot basidiomycete fungus Dichomitus squalens.</title>
        <authorList>
            <consortium name="DOE Joint Genome Institute"/>
            <person name="Lopez S.C."/>
            <person name="Andreopoulos B."/>
            <person name="Pangilinan J."/>
            <person name="Lipzen A."/>
            <person name="Riley R."/>
            <person name="Ahrendt S."/>
            <person name="Ng V."/>
            <person name="Barry K."/>
            <person name="Daum C."/>
            <person name="Grigoriev I.V."/>
            <person name="Hilden K.S."/>
            <person name="Makela M.R."/>
            <person name="de Vries R.P."/>
        </authorList>
    </citation>
    <scope>NUCLEOTIDE SEQUENCE [LARGE SCALE GENOMIC DNA]</scope>
    <source>
        <strain evidence="3 4">CBS 464.89</strain>
        <strain evidence="2">OM18370.1</strain>
    </source>
</reference>
<proteinExistence type="predicted"/>
<feature type="chain" id="PRO_5040597618" evidence="1">
    <location>
        <begin position="21"/>
        <end position="321"/>
    </location>
</feature>
<dbReference type="STRING" id="114155.A0A4Q9NU75"/>
<evidence type="ECO:0000256" key="1">
    <source>
        <dbReference type="SAM" id="SignalP"/>
    </source>
</evidence>
<dbReference type="Proteomes" id="UP000292082">
    <property type="component" value="Unassembled WGS sequence"/>
</dbReference>
<feature type="signal peptide" evidence="1">
    <location>
        <begin position="1"/>
        <end position="20"/>
    </location>
</feature>
<dbReference type="EMBL" id="ML145181">
    <property type="protein sequence ID" value="TBU54773.1"/>
    <property type="molecule type" value="Genomic_DNA"/>
</dbReference>
<keyword evidence="4" id="KW-1185">Reference proteome</keyword>
<dbReference type="Proteomes" id="UP000292957">
    <property type="component" value="Unassembled WGS sequence"/>
</dbReference>
<dbReference type="AlphaFoldDB" id="A0A4Q9NU75"/>
<evidence type="ECO:0000313" key="4">
    <source>
        <dbReference type="Proteomes" id="UP000292082"/>
    </source>
</evidence>
<accession>A0A4Q9NU75</accession>
<name>A0A4Q9NU75_9APHY</name>
<gene>
    <name evidence="3" type="ORF">BD310DRAFT_935055</name>
    <name evidence="2" type="ORF">BD311DRAFT_757628</name>
</gene>
<keyword evidence="1" id="KW-0732">Signal</keyword>